<proteinExistence type="inferred from homology"/>
<dbReference type="SUPFAM" id="SSF51366">
    <property type="entry name" value="Ribulose-phoshate binding barrel"/>
    <property type="match status" value="1"/>
</dbReference>
<dbReference type="InterPro" id="IPR011060">
    <property type="entry name" value="RibuloseP-bd_barrel"/>
</dbReference>
<dbReference type="InterPro" id="IPR005137">
    <property type="entry name" value="BtpA"/>
</dbReference>
<sequence>MPSKLFKKDKPLIGMVHCKAFPGSPSYVKDSWKNVIQNTIKEANVLIEGGVDAILLENAGDIPFIRQEELGPETAALMAVLVNEIRSRTELPLGVNIVANAAKVSLAAAVAGGADFIRVNQWVNAYISNEGLTNGMAGSVIRYRKLIDGENIAVLADVHVKHGSHAIVSDRSISEQAVDAEFYCADALVASGSRTGDPTNLEELNEIRNASKLPVFIGSGLTIENAEMLVPNSDGAIVGFGLKKIPTWDSEVDIKKVKQIKQIFDKYRK</sequence>
<gene>
    <name evidence="2" type="ORF">UFOPK3167_00849</name>
</gene>
<reference evidence="2" key="1">
    <citation type="submission" date="2020-05" db="EMBL/GenBank/DDBJ databases">
        <authorList>
            <person name="Chiriac C."/>
            <person name="Salcher M."/>
            <person name="Ghai R."/>
            <person name="Kavagutti S V."/>
        </authorList>
    </citation>
    <scope>NUCLEOTIDE SEQUENCE</scope>
</reference>
<dbReference type="NCBIfam" id="TIGR00259">
    <property type="entry name" value="thylakoid_BtpA"/>
    <property type="match status" value="1"/>
</dbReference>
<dbReference type="AlphaFoldDB" id="A0A6J7A8T8"/>
<accession>A0A6J7A8T8</accession>
<dbReference type="CDD" id="cd04722">
    <property type="entry name" value="TIM_phosphate_binding"/>
    <property type="match status" value="1"/>
</dbReference>
<dbReference type="EMBL" id="CAFABF010000039">
    <property type="protein sequence ID" value="CAB4829263.1"/>
    <property type="molecule type" value="Genomic_DNA"/>
</dbReference>
<dbReference type="PANTHER" id="PTHR21381">
    <property type="entry name" value="ZGC:162297"/>
    <property type="match status" value="1"/>
</dbReference>
<dbReference type="PIRSF" id="PIRSF005956">
    <property type="entry name" value="BtpA"/>
    <property type="match status" value="1"/>
</dbReference>
<protein>
    <submittedName>
        <fullName evidence="2">Unannotated protein</fullName>
    </submittedName>
</protein>
<evidence type="ECO:0000256" key="1">
    <source>
        <dbReference type="ARBA" id="ARBA00006007"/>
    </source>
</evidence>
<organism evidence="2">
    <name type="scientific">freshwater metagenome</name>
    <dbReference type="NCBI Taxonomy" id="449393"/>
    <lineage>
        <taxon>unclassified sequences</taxon>
        <taxon>metagenomes</taxon>
        <taxon>ecological metagenomes</taxon>
    </lineage>
</organism>
<dbReference type="PANTHER" id="PTHR21381:SF3">
    <property type="entry name" value="SGC REGION PROTEIN SGCQ-RELATED"/>
    <property type="match status" value="1"/>
</dbReference>
<dbReference type="Pfam" id="PF03437">
    <property type="entry name" value="BtpA"/>
    <property type="match status" value="1"/>
</dbReference>
<evidence type="ECO:0000313" key="2">
    <source>
        <dbReference type="EMBL" id="CAB4829263.1"/>
    </source>
</evidence>
<comment type="similarity">
    <text evidence="1">Belongs to the BtpA family.</text>
</comment>
<name>A0A6J7A8T8_9ZZZZ</name>